<protein>
    <submittedName>
        <fullName evidence="1">Uncharacterized protein</fullName>
    </submittedName>
</protein>
<reference evidence="1" key="2">
    <citation type="journal article" date="2015" name="Data Brief">
        <title>Shoot transcriptome of the giant reed, Arundo donax.</title>
        <authorList>
            <person name="Barrero R.A."/>
            <person name="Guerrero F.D."/>
            <person name="Moolhuijzen P."/>
            <person name="Goolsby J.A."/>
            <person name="Tidwell J."/>
            <person name="Bellgard S.E."/>
            <person name="Bellgard M.I."/>
        </authorList>
    </citation>
    <scope>NUCLEOTIDE SEQUENCE</scope>
    <source>
        <tissue evidence="1">Shoot tissue taken approximately 20 cm above the soil surface</tissue>
    </source>
</reference>
<sequence>MKCQVTSSTTKTAMCFMPRLL</sequence>
<organism evidence="1">
    <name type="scientific">Arundo donax</name>
    <name type="common">Giant reed</name>
    <name type="synonym">Donax arundinaceus</name>
    <dbReference type="NCBI Taxonomy" id="35708"/>
    <lineage>
        <taxon>Eukaryota</taxon>
        <taxon>Viridiplantae</taxon>
        <taxon>Streptophyta</taxon>
        <taxon>Embryophyta</taxon>
        <taxon>Tracheophyta</taxon>
        <taxon>Spermatophyta</taxon>
        <taxon>Magnoliopsida</taxon>
        <taxon>Liliopsida</taxon>
        <taxon>Poales</taxon>
        <taxon>Poaceae</taxon>
        <taxon>PACMAD clade</taxon>
        <taxon>Arundinoideae</taxon>
        <taxon>Arundineae</taxon>
        <taxon>Arundo</taxon>
    </lineage>
</organism>
<evidence type="ECO:0000313" key="1">
    <source>
        <dbReference type="EMBL" id="JAD44641.1"/>
    </source>
</evidence>
<dbReference type="EMBL" id="GBRH01253254">
    <property type="protein sequence ID" value="JAD44641.1"/>
    <property type="molecule type" value="Transcribed_RNA"/>
</dbReference>
<reference evidence="1" key="1">
    <citation type="submission" date="2014-09" db="EMBL/GenBank/DDBJ databases">
        <authorList>
            <person name="Magalhaes I.L.F."/>
            <person name="Oliveira U."/>
            <person name="Santos F.R."/>
            <person name="Vidigal T.H.D.A."/>
            <person name="Brescovit A.D."/>
            <person name="Santos A.J."/>
        </authorList>
    </citation>
    <scope>NUCLEOTIDE SEQUENCE</scope>
    <source>
        <tissue evidence="1">Shoot tissue taken approximately 20 cm above the soil surface</tissue>
    </source>
</reference>
<dbReference type="AlphaFoldDB" id="A0A0A9A0P5"/>
<name>A0A0A9A0P5_ARUDO</name>
<accession>A0A0A9A0P5</accession>
<proteinExistence type="predicted"/>